<accession>A0AA40PQ69</accession>
<keyword evidence="1" id="KW-1133">Transmembrane helix</keyword>
<comment type="caution">
    <text evidence="2">The sequence shown here is derived from an EMBL/GenBank/DDBJ whole genome shotgun (WGS) entry which is preliminary data.</text>
</comment>
<feature type="transmembrane region" description="Helical" evidence="1">
    <location>
        <begin position="183"/>
        <end position="207"/>
    </location>
</feature>
<dbReference type="AlphaFoldDB" id="A0AA40PQ69"/>
<gene>
    <name evidence="2" type="ORF">cpL1_0741</name>
</gene>
<sequence length="219" mass="22918">MSSGRPTSSPSIPVLSNDNGIECDSVVVSSGSGMHSEVQDLSLKLAEIQATLLGMFPGGNTAPTSKHFAPSSYYAPHQGFQYTTSPYSLPSEDFLLASPSFKAQNLQMNHMQLSLTALKAEVANIKASVSQSSAQTICSGAMALATLLLAISFVAIIIIVLAALALGGVLPQFAMLLESQANIIWAIVSASIVTMICLTSVLCVMLIKHKPASSPHPLN</sequence>
<protein>
    <submittedName>
        <fullName evidence="2">Inclusion membrane protein C</fullName>
    </submittedName>
</protein>
<evidence type="ECO:0000313" key="3">
    <source>
        <dbReference type="Proteomes" id="UP000054301"/>
    </source>
</evidence>
<dbReference type="Proteomes" id="UP000054301">
    <property type="component" value="Unassembled WGS sequence"/>
</dbReference>
<organism evidence="2 3">
    <name type="scientific">Chlamydia pecorum</name>
    <dbReference type="NCBI Taxonomy" id="85991"/>
    <lineage>
        <taxon>Bacteria</taxon>
        <taxon>Pseudomonadati</taxon>
        <taxon>Chlamydiota</taxon>
        <taxon>Chlamydiia</taxon>
        <taxon>Chlamydiales</taxon>
        <taxon>Chlamydiaceae</taxon>
        <taxon>Chlamydia/Chlamydophila group</taxon>
        <taxon>Chlamydia</taxon>
    </lineage>
</organism>
<evidence type="ECO:0000313" key="2">
    <source>
        <dbReference type="EMBL" id="KTF28706.1"/>
    </source>
</evidence>
<dbReference type="EMBL" id="LFRH01000003">
    <property type="protein sequence ID" value="KTF28706.1"/>
    <property type="molecule type" value="Genomic_DNA"/>
</dbReference>
<keyword evidence="1" id="KW-0472">Membrane</keyword>
<name>A0AA40PQ69_9CHLA</name>
<evidence type="ECO:0000256" key="1">
    <source>
        <dbReference type="SAM" id="Phobius"/>
    </source>
</evidence>
<proteinExistence type="predicted"/>
<dbReference type="RefSeq" id="WP_202904020.1">
    <property type="nucleotide sequence ID" value="NZ_LFRH01000003.1"/>
</dbReference>
<keyword evidence="1" id="KW-0812">Transmembrane</keyword>
<feature type="transmembrane region" description="Helical" evidence="1">
    <location>
        <begin position="147"/>
        <end position="171"/>
    </location>
</feature>
<reference evidence="2 3" key="1">
    <citation type="submission" date="2015-06" db="EMBL/GenBank/DDBJ databases">
        <title>More than comparative genomics: Whole genome sequencing reveals elusive C. pecorum plasmid and re-evaluates genetic differences and phylogenetic relationships between C. pecorum from pig, cattle, sheep and koala hosts.</title>
        <authorList>
            <person name="Jelocnik M."/>
            <person name="Bachmann N.L."/>
            <person name="Kaltenboeck B."/>
            <person name="Waugh C."/>
            <person name="Woolford L."/>
            <person name="Speight N."/>
            <person name="Gillett A."/>
            <person name="Higgins D."/>
            <person name="Flanagan C."/>
            <person name="Myers G."/>
            <person name="Timms P."/>
            <person name="Polkinghorne A."/>
        </authorList>
    </citation>
    <scope>NUCLEOTIDE SEQUENCE [LARGE SCALE GENOMIC DNA]</scope>
    <source>
        <strain evidence="2 3">L1</strain>
    </source>
</reference>